<keyword evidence="2" id="KW-0378">Hydrolase</keyword>
<name>A0ABW2AN81_9MICO</name>
<reference evidence="5" key="1">
    <citation type="journal article" date="2019" name="Int. J. Syst. Evol. Microbiol.">
        <title>The Global Catalogue of Microorganisms (GCM) 10K type strain sequencing project: providing services to taxonomists for standard genome sequencing and annotation.</title>
        <authorList>
            <consortium name="The Broad Institute Genomics Platform"/>
            <consortium name="The Broad Institute Genome Sequencing Center for Infectious Disease"/>
            <person name="Wu L."/>
            <person name="Ma J."/>
        </authorList>
    </citation>
    <scope>NUCLEOTIDE SEQUENCE [LARGE SCALE GENOMIC DNA]</scope>
    <source>
        <strain evidence="5">NBRC 106593</strain>
    </source>
</reference>
<comment type="caution">
    <text evidence="4">The sequence shown here is derived from an EMBL/GenBank/DDBJ whole genome shotgun (WGS) entry which is preliminary data.</text>
</comment>
<evidence type="ECO:0000313" key="4">
    <source>
        <dbReference type="EMBL" id="MFC6712416.1"/>
    </source>
</evidence>
<dbReference type="PROSITE" id="PS00893">
    <property type="entry name" value="NUDIX_BOX"/>
    <property type="match status" value="1"/>
</dbReference>
<protein>
    <submittedName>
        <fullName evidence="4">NUDIX domain-containing protein</fullName>
    </submittedName>
</protein>
<organism evidence="4 5">
    <name type="scientific">Branchiibius cervicis</name>
    <dbReference type="NCBI Taxonomy" id="908252"/>
    <lineage>
        <taxon>Bacteria</taxon>
        <taxon>Bacillati</taxon>
        <taxon>Actinomycetota</taxon>
        <taxon>Actinomycetes</taxon>
        <taxon>Micrococcales</taxon>
        <taxon>Dermacoccaceae</taxon>
        <taxon>Branchiibius</taxon>
    </lineage>
</organism>
<dbReference type="Gene3D" id="3.90.79.10">
    <property type="entry name" value="Nucleoside Triphosphate Pyrophosphohydrolase"/>
    <property type="match status" value="1"/>
</dbReference>
<dbReference type="RefSeq" id="WP_377819879.1">
    <property type="nucleotide sequence ID" value="NZ_JBHSWJ010000002.1"/>
</dbReference>
<dbReference type="InterPro" id="IPR020084">
    <property type="entry name" value="NUDIX_hydrolase_CS"/>
</dbReference>
<dbReference type="Proteomes" id="UP001596356">
    <property type="component" value="Unassembled WGS sequence"/>
</dbReference>
<evidence type="ECO:0000313" key="5">
    <source>
        <dbReference type="Proteomes" id="UP001596356"/>
    </source>
</evidence>
<dbReference type="PROSITE" id="PS51462">
    <property type="entry name" value="NUDIX"/>
    <property type="match status" value="1"/>
</dbReference>
<dbReference type="EMBL" id="JBHSWJ010000002">
    <property type="protein sequence ID" value="MFC6712416.1"/>
    <property type="molecule type" value="Genomic_DNA"/>
</dbReference>
<dbReference type="CDD" id="cd18876">
    <property type="entry name" value="NUDIX_Hydrolase"/>
    <property type="match status" value="1"/>
</dbReference>
<gene>
    <name evidence="4" type="ORF">ACFQBT_00510</name>
</gene>
<keyword evidence="5" id="KW-1185">Reference proteome</keyword>
<dbReference type="SUPFAM" id="SSF55811">
    <property type="entry name" value="Nudix"/>
    <property type="match status" value="1"/>
</dbReference>
<dbReference type="Gene3D" id="3.40.630.30">
    <property type="match status" value="1"/>
</dbReference>
<dbReference type="PANTHER" id="PTHR43046">
    <property type="entry name" value="GDP-MANNOSE MANNOSYL HYDROLASE"/>
    <property type="match status" value="1"/>
</dbReference>
<dbReference type="InterPro" id="IPR000086">
    <property type="entry name" value="NUDIX_hydrolase_dom"/>
</dbReference>
<evidence type="ECO:0000259" key="3">
    <source>
        <dbReference type="PROSITE" id="PS51462"/>
    </source>
</evidence>
<sequence>MTESEVSIRQTAVDGTVRLHLPDPAAPAGTTLETSVIEVVERALSDGAVRVEAMVPADDRAGIRAASRAGLRREGVLRDAGRSAGGDAIDVVSLARVAGDPPLSDPLTFNRMLNASLPIKRAIGQALIRNNAGEVLLCQLSYKRFWDLPGGVVDPHESPADAVRREVKEELDVTIALRGLAAVTWLPPWRGWDDAVLFLFDARLDPADEAAIHLEPREIQSLHWCDEVAVQEHAAAYTARLIEQAVRAVDSGSGPVYLENGEPPDWS</sequence>
<proteinExistence type="predicted"/>
<evidence type="ECO:0000256" key="1">
    <source>
        <dbReference type="ARBA" id="ARBA00001946"/>
    </source>
</evidence>
<dbReference type="Pfam" id="PF00293">
    <property type="entry name" value="NUDIX"/>
    <property type="match status" value="1"/>
</dbReference>
<feature type="domain" description="Nudix hydrolase" evidence="3">
    <location>
        <begin position="118"/>
        <end position="247"/>
    </location>
</feature>
<evidence type="ECO:0000256" key="2">
    <source>
        <dbReference type="ARBA" id="ARBA00022801"/>
    </source>
</evidence>
<comment type="cofactor">
    <cofactor evidence="1">
        <name>Mg(2+)</name>
        <dbReference type="ChEBI" id="CHEBI:18420"/>
    </cofactor>
</comment>
<dbReference type="PANTHER" id="PTHR43046:SF14">
    <property type="entry name" value="MUTT_NUDIX FAMILY PROTEIN"/>
    <property type="match status" value="1"/>
</dbReference>
<dbReference type="InterPro" id="IPR015797">
    <property type="entry name" value="NUDIX_hydrolase-like_dom_sf"/>
</dbReference>
<accession>A0ABW2AN81</accession>